<dbReference type="PANTHER" id="PTHR31236:SF67">
    <property type="entry name" value="BURP DOMAIN-CONTAINING PROTEIN"/>
    <property type="match status" value="1"/>
</dbReference>
<dbReference type="SMART" id="SM01045">
    <property type="entry name" value="BURP"/>
    <property type="match status" value="1"/>
</dbReference>
<feature type="compositionally biased region" description="Low complexity" evidence="1">
    <location>
        <begin position="168"/>
        <end position="187"/>
    </location>
</feature>
<proteinExistence type="predicted"/>
<feature type="compositionally biased region" description="Polar residues" evidence="1">
    <location>
        <begin position="188"/>
        <end position="197"/>
    </location>
</feature>
<sequence length="225" mass="25732">MDKDEKIDHAKQNHMEIYVKPDLYDMDLAINVFFHVTDLYSGKKIPIYCAVNDPSTTPRLLTLKQCKWDAKPGETRFCASSLDSMVDLTREVLGMVNVGDIVSCHTMAYPYAVYYCYGQKEYNRVFEISFCSNHVLVSHFVVDFQLLVSHVVDFQEIEKPGWRRKKQQVSSGSRSAAAAGQQRQQVSGDSIRQQAAGQRQCKQKEATTNLMKALRTNYESDELRI</sequence>
<comment type="caution">
    <text evidence="3">The sequence shown here is derived from an EMBL/GenBank/DDBJ whole genome shotgun (WGS) entry which is preliminary data.</text>
</comment>
<accession>A0AAD8NDZ6</accession>
<reference evidence="3" key="1">
    <citation type="journal article" date="2023" name="bioRxiv">
        <title>Improved chromosome-level genome assembly for marigold (Tagetes erecta).</title>
        <authorList>
            <person name="Jiang F."/>
            <person name="Yuan L."/>
            <person name="Wang S."/>
            <person name="Wang H."/>
            <person name="Xu D."/>
            <person name="Wang A."/>
            <person name="Fan W."/>
        </authorList>
    </citation>
    <scope>NUCLEOTIDE SEQUENCE</scope>
    <source>
        <strain evidence="3">WSJ</strain>
        <tissue evidence="3">Leaf</tissue>
    </source>
</reference>
<evidence type="ECO:0000313" key="4">
    <source>
        <dbReference type="Proteomes" id="UP001229421"/>
    </source>
</evidence>
<evidence type="ECO:0000313" key="3">
    <source>
        <dbReference type="EMBL" id="KAK1406519.1"/>
    </source>
</evidence>
<organism evidence="3 4">
    <name type="scientific">Tagetes erecta</name>
    <name type="common">African marigold</name>
    <dbReference type="NCBI Taxonomy" id="13708"/>
    <lineage>
        <taxon>Eukaryota</taxon>
        <taxon>Viridiplantae</taxon>
        <taxon>Streptophyta</taxon>
        <taxon>Embryophyta</taxon>
        <taxon>Tracheophyta</taxon>
        <taxon>Spermatophyta</taxon>
        <taxon>Magnoliopsida</taxon>
        <taxon>eudicotyledons</taxon>
        <taxon>Gunneridae</taxon>
        <taxon>Pentapetalae</taxon>
        <taxon>asterids</taxon>
        <taxon>campanulids</taxon>
        <taxon>Asterales</taxon>
        <taxon>Asteraceae</taxon>
        <taxon>Asteroideae</taxon>
        <taxon>Heliantheae alliance</taxon>
        <taxon>Tageteae</taxon>
        <taxon>Tagetes</taxon>
    </lineage>
</organism>
<gene>
    <name evidence="3" type="ORF">QVD17_41912</name>
</gene>
<dbReference type="AlphaFoldDB" id="A0AAD8NDZ6"/>
<keyword evidence="4" id="KW-1185">Reference proteome</keyword>
<evidence type="ECO:0000259" key="2">
    <source>
        <dbReference type="SMART" id="SM01045"/>
    </source>
</evidence>
<feature type="domain" description="BURP" evidence="2">
    <location>
        <begin position="31"/>
        <end position="165"/>
    </location>
</feature>
<name>A0AAD8NDZ6_TARER</name>
<dbReference type="Proteomes" id="UP001229421">
    <property type="component" value="Unassembled WGS sequence"/>
</dbReference>
<evidence type="ECO:0000256" key="1">
    <source>
        <dbReference type="SAM" id="MobiDB-lite"/>
    </source>
</evidence>
<dbReference type="InterPro" id="IPR004873">
    <property type="entry name" value="BURP_dom"/>
</dbReference>
<protein>
    <recommendedName>
        <fullName evidence="2">BURP domain-containing protein</fullName>
    </recommendedName>
</protein>
<feature type="region of interest" description="Disordered" evidence="1">
    <location>
        <begin position="165"/>
        <end position="203"/>
    </location>
</feature>
<dbReference type="Pfam" id="PF03181">
    <property type="entry name" value="BURP"/>
    <property type="match status" value="1"/>
</dbReference>
<dbReference type="EMBL" id="JAUHHV010000012">
    <property type="protein sequence ID" value="KAK1406519.1"/>
    <property type="molecule type" value="Genomic_DNA"/>
</dbReference>
<dbReference type="PANTHER" id="PTHR31236">
    <property type="entry name" value="BURP DOMAIN PROTEIN USPL1-LIKE"/>
    <property type="match status" value="1"/>
</dbReference>
<dbReference type="InterPro" id="IPR044816">
    <property type="entry name" value="BURP"/>
</dbReference>